<name>A0ABY9HCX9_9ACTN</name>
<gene>
    <name evidence="1" type="ORF">P8A18_02225</name>
</gene>
<accession>A0ABY9HCX9</accession>
<protein>
    <submittedName>
        <fullName evidence="1">YdeI/OmpD-associated family protein</fullName>
    </submittedName>
</protein>
<dbReference type="EMBL" id="CP120997">
    <property type="protein sequence ID" value="WLQ32335.1"/>
    <property type="molecule type" value="Genomic_DNA"/>
</dbReference>
<keyword evidence="2" id="KW-1185">Reference proteome</keyword>
<dbReference type="Proteomes" id="UP001239522">
    <property type="component" value="Chromosome"/>
</dbReference>
<evidence type="ECO:0000313" key="1">
    <source>
        <dbReference type="EMBL" id="WLQ32335.1"/>
    </source>
</evidence>
<evidence type="ECO:0000313" key="2">
    <source>
        <dbReference type="Proteomes" id="UP001239522"/>
    </source>
</evidence>
<reference evidence="1 2" key="1">
    <citation type="submission" date="2023-03" db="EMBL/GenBank/DDBJ databases">
        <title>Isolation and description of six Streptomyces strains from soil environments, able to metabolize different microbial glucans.</title>
        <authorList>
            <person name="Widen T."/>
            <person name="Larsbrink J."/>
        </authorList>
    </citation>
    <scope>NUCLEOTIDE SEQUENCE [LARGE SCALE GENOMIC DNA]</scope>
    <source>
        <strain evidence="1 2">Mut1</strain>
    </source>
</reference>
<proteinExistence type="predicted"/>
<organism evidence="1 2">
    <name type="scientific">Streptomyces castrisilvae</name>
    <dbReference type="NCBI Taxonomy" id="3033811"/>
    <lineage>
        <taxon>Bacteria</taxon>
        <taxon>Bacillati</taxon>
        <taxon>Actinomycetota</taxon>
        <taxon>Actinomycetes</taxon>
        <taxon>Kitasatosporales</taxon>
        <taxon>Streptomycetaceae</taxon>
        <taxon>Streptomyces</taxon>
    </lineage>
</organism>
<dbReference type="RefSeq" id="WP_306051253.1">
    <property type="nucleotide sequence ID" value="NZ_CP120997.1"/>
</dbReference>
<dbReference type="Pfam" id="PF13376">
    <property type="entry name" value="OmdA"/>
    <property type="match status" value="1"/>
</dbReference>
<sequence length="194" mass="21323">MTSTADTPENARTFACAENLEAWLEEHHADRPGLWLKVAKRNSGVASVTADEYTDAVLCFGWITGQRKSCDEVYYLQRITPRRPRSVWSLVNVEKVEALVEAGRMRAPGLAEVEAARADGRWEAAYPSQSLATVPADLAAALAADEAAGDFFGRLGRSDRYLVLLRLMTASTPEVRQARLRRAVAAMAEGRKVT</sequence>